<dbReference type="Gene3D" id="3.80.10.10">
    <property type="entry name" value="Ribonuclease Inhibitor"/>
    <property type="match status" value="1"/>
</dbReference>
<organism evidence="1 2">
    <name type="scientific">Drosophila erecta</name>
    <name type="common">Fruit fly</name>
    <dbReference type="NCBI Taxonomy" id="7220"/>
    <lineage>
        <taxon>Eukaryota</taxon>
        <taxon>Metazoa</taxon>
        <taxon>Ecdysozoa</taxon>
        <taxon>Arthropoda</taxon>
        <taxon>Hexapoda</taxon>
        <taxon>Insecta</taxon>
        <taxon>Pterygota</taxon>
        <taxon>Neoptera</taxon>
        <taxon>Endopterygota</taxon>
        <taxon>Diptera</taxon>
        <taxon>Brachycera</taxon>
        <taxon>Muscomorpha</taxon>
        <taxon>Ephydroidea</taxon>
        <taxon>Drosophilidae</taxon>
        <taxon>Drosophila</taxon>
        <taxon>Sophophora</taxon>
    </lineage>
</organism>
<proteinExistence type="predicted"/>
<dbReference type="KEGG" id="der:6545487"/>
<evidence type="ECO:0008006" key="3">
    <source>
        <dbReference type="Google" id="ProtNLM"/>
    </source>
</evidence>
<gene>
    <name evidence="1" type="primary">Dere\GG13374</name>
    <name evidence="1" type="synonym">dere_GLEANR_13645</name>
    <name evidence="1" type="synonym">GG13374</name>
    <name evidence="1" type="ORF">Dere_GG13374</name>
</gene>
<protein>
    <recommendedName>
        <fullName evidence="3">F-box domain-containing protein</fullName>
    </recommendedName>
</protein>
<reference evidence="1 2" key="2">
    <citation type="journal article" date="2008" name="Bioinformatics">
        <title>Assembly reconciliation.</title>
        <authorList>
            <person name="Zimin A.V."/>
            <person name="Smith D.R."/>
            <person name="Sutton G."/>
            <person name="Yorke J.A."/>
        </authorList>
    </citation>
    <scope>NUCLEOTIDE SEQUENCE [LARGE SCALE GENOMIC DNA]</scope>
    <source>
        <strain evidence="1 2">TSC#14021-0224.01</strain>
    </source>
</reference>
<dbReference type="HOGENOM" id="CLU_683850_0_0_1"/>
<evidence type="ECO:0000313" key="2">
    <source>
        <dbReference type="Proteomes" id="UP000008711"/>
    </source>
</evidence>
<dbReference type="AlphaFoldDB" id="B3NII3"/>
<dbReference type="InterPro" id="IPR032675">
    <property type="entry name" value="LRR_dom_sf"/>
</dbReference>
<reference evidence="1 2" key="1">
    <citation type="journal article" date="2007" name="Nature">
        <title>Evolution of genes and genomes on the Drosophila phylogeny.</title>
        <authorList>
            <consortium name="Drosophila 12 Genomes Consortium"/>
            <person name="Clark A.G."/>
            <person name="Eisen M.B."/>
            <person name="Smith D.R."/>
            <person name="Bergman C.M."/>
            <person name="Oliver B."/>
            <person name="Markow T.A."/>
            <person name="Kaufman T.C."/>
            <person name="Kellis M."/>
            <person name="Gelbart W."/>
            <person name="Iyer V.N."/>
            <person name="Pollard D.A."/>
            <person name="Sackton T.B."/>
            <person name="Larracuente A.M."/>
            <person name="Singh N.D."/>
            <person name="Abad J.P."/>
            <person name="Abt D.N."/>
            <person name="Adryan B."/>
            <person name="Aguade M."/>
            <person name="Akashi H."/>
            <person name="Anderson W.W."/>
            <person name="Aquadro C.F."/>
            <person name="Ardell D.H."/>
            <person name="Arguello R."/>
            <person name="Artieri C.G."/>
            <person name="Barbash D.A."/>
            <person name="Barker D."/>
            <person name="Barsanti P."/>
            <person name="Batterham P."/>
            <person name="Batzoglou S."/>
            <person name="Begun D."/>
            <person name="Bhutkar A."/>
            <person name="Blanco E."/>
            <person name="Bosak S.A."/>
            <person name="Bradley R.K."/>
            <person name="Brand A.D."/>
            <person name="Brent M.R."/>
            <person name="Brooks A.N."/>
            <person name="Brown R.H."/>
            <person name="Butlin R.K."/>
            <person name="Caggese C."/>
            <person name="Calvi B.R."/>
            <person name="Bernardo de Carvalho A."/>
            <person name="Caspi A."/>
            <person name="Castrezana S."/>
            <person name="Celniker S.E."/>
            <person name="Chang J.L."/>
            <person name="Chapple C."/>
            <person name="Chatterji S."/>
            <person name="Chinwalla A."/>
            <person name="Civetta A."/>
            <person name="Clifton S.W."/>
            <person name="Comeron J.M."/>
            <person name="Costello J.C."/>
            <person name="Coyne J.A."/>
            <person name="Daub J."/>
            <person name="David R.G."/>
            <person name="Delcher A.L."/>
            <person name="Delehaunty K."/>
            <person name="Do C.B."/>
            <person name="Ebling H."/>
            <person name="Edwards K."/>
            <person name="Eickbush T."/>
            <person name="Evans J.D."/>
            <person name="Filipski A."/>
            <person name="Findeiss S."/>
            <person name="Freyhult E."/>
            <person name="Fulton L."/>
            <person name="Fulton R."/>
            <person name="Garcia A.C."/>
            <person name="Gardiner A."/>
            <person name="Garfield D.A."/>
            <person name="Garvin B.E."/>
            <person name="Gibson G."/>
            <person name="Gilbert D."/>
            <person name="Gnerre S."/>
            <person name="Godfrey J."/>
            <person name="Good R."/>
            <person name="Gotea V."/>
            <person name="Gravely B."/>
            <person name="Greenberg A.J."/>
            <person name="Griffiths-Jones S."/>
            <person name="Gross S."/>
            <person name="Guigo R."/>
            <person name="Gustafson E.A."/>
            <person name="Haerty W."/>
            <person name="Hahn M.W."/>
            <person name="Halligan D.L."/>
            <person name="Halpern A.L."/>
            <person name="Halter G.M."/>
            <person name="Han M.V."/>
            <person name="Heger A."/>
            <person name="Hillier L."/>
            <person name="Hinrichs A.S."/>
            <person name="Holmes I."/>
            <person name="Hoskins R.A."/>
            <person name="Hubisz M.J."/>
            <person name="Hultmark D."/>
            <person name="Huntley M.A."/>
            <person name="Jaffe D.B."/>
            <person name="Jagadeeshan S."/>
            <person name="Jeck W.R."/>
            <person name="Johnson J."/>
            <person name="Jones C.D."/>
            <person name="Jordan W.C."/>
            <person name="Karpen G.H."/>
            <person name="Kataoka E."/>
            <person name="Keightley P.D."/>
            <person name="Kheradpour P."/>
            <person name="Kirkness E.F."/>
            <person name="Koerich L.B."/>
            <person name="Kristiansen K."/>
            <person name="Kudrna D."/>
            <person name="Kulathinal R.J."/>
            <person name="Kumar S."/>
            <person name="Kwok R."/>
            <person name="Lander E."/>
            <person name="Langley C.H."/>
            <person name="Lapoint R."/>
            <person name="Lazzaro B.P."/>
            <person name="Lee S.J."/>
            <person name="Levesque L."/>
            <person name="Li R."/>
            <person name="Lin C.F."/>
            <person name="Lin M.F."/>
            <person name="Lindblad-Toh K."/>
            <person name="Llopart A."/>
            <person name="Long M."/>
            <person name="Low L."/>
            <person name="Lozovsky E."/>
            <person name="Lu J."/>
            <person name="Luo M."/>
            <person name="Machado C.A."/>
            <person name="Makalowski W."/>
            <person name="Marzo M."/>
            <person name="Matsuda M."/>
            <person name="Matzkin L."/>
            <person name="McAllister B."/>
            <person name="McBride C.S."/>
            <person name="McKernan B."/>
            <person name="McKernan K."/>
            <person name="Mendez-Lago M."/>
            <person name="Minx P."/>
            <person name="Mollenhauer M.U."/>
            <person name="Montooth K."/>
            <person name="Mount S.M."/>
            <person name="Mu X."/>
            <person name="Myers E."/>
            <person name="Negre B."/>
            <person name="Newfeld S."/>
            <person name="Nielsen R."/>
            <person name="Noor M.A."/>
            <person name="O'Grady P."/>
            <person name="Pachter L."/>
            <person name="Papaceit M."/>
            <person name="Parisi M.J."/>
            <person name="Parisi M."/>
            <person name="Parts L."/>
            <person name="Pedersen J.S."/>
            <person name="Pesole G."/>
            <person name="Phillippy A.M."/>
            <person name="Ponting C.P."/>
            <person name="Pop M."/>
            <person name="Porcelli D."/>
            <person name="Powell J.R."/>
            <person name="Prohaska S."/>
            <person name="Pruitt K."/>
            <person name="Puig M."/>
            <person name="Quesneville H."/>
            <person name="Ram K.R."/>
            <person name="Rand D."/>
            <person name="Rasmussen M.D."/>
            <person name="Reed L.K."/>
            <person name="Reenan R."/>
            <person name="Reily A."/>
            <person name="Remington K.A."/>
            <person name="Rieger T.T."/>
            <person name="Ritchie M.G."/>
            <person name="Robin C."/>
            <person name="Rogers Y.H."/>
            <person name="Rohde C."/>
            <person name="Rozas J."/>
            <person name="Rubenfield M.J."/>
            <person name="Ruiz A."/>
            <person name="Russo S."/>
            <person name="Salzberg S.L."/>
            <person name="Sanchez-Gracia A."/>
            <person name="Saranga D.J."/>
            <person name="Sato H."/>
            <person name="Schaeffer S.W."/>
            <person name="Schatz M.C."/>
            <person name="Schlenke T."/>
            <person name="Schwartz R."/>
            <person name="Segarra C."/>
            <person name="Singh R.S."/>
            <person name="Sirot L."/>
            <person name="Sirota M."/>
            <person name="Sisneros N.B."/>
            <person name="Smith C.D."/>
            <person name="Smith T.F."/>
            <person name="Spieth J."/>
            <person name="Stage D.E."/>
            <person name="Stark A."/>
            <person name="Stephan W."/>
            <person name="Strausberg R.L."/>
            <person name="Strempel S."/>
            <person name="Sturgill D."/>
            <person name="Sutton G."/>
            <person name="Sutton G.G."/>
            <person name="Tao W."/>
            <person name="Teichmann S."/>
            <person name="Tobari Y.N."/>
            <person name="Tomimura Y."/>
            <person name="Tsolas J.M."/>
            <person name="Valente V.L."/>
            <person name="Venter E."/>
            <person name="Venter J.C."/>
            <person name="Vicario S."/>
            <person name="Vieira F.G."/>
            <person name="Vilella A.J."/>
            <person name="Villasante A."/>
            <person name="Walenz B."/>
            <person name="Wang J."/>
            <person name="Wasserman M."/>
            <person name="Watts T."/>
            <person name="Wilson D."/>
            <person name="Wilson R.K."/>
            <person name="Wing R.A."/>
            <person name="Wolfner M.F."/>
            <person name="Wong A."/>
            <person name="Wong G.K."/>
            <person name="Wu C.I."/>
            <person name="Wu G."/>
            <person name="Yamamoto D."/>
            <person name="Yang H.P."/>
            <person name="Yang S.P."/>
            <person name="Yorke J.A."/>
            <person name="Yoshida K."/>
            <person name="Zdobnov E."/>
            <person name="Zhang P."/>
            <person name="Zhang Y."/>
            <person name="Zimin A.V."/>
            <person name="Baldwin J."/>
            <person name="Abdouelleil A."/>
            <person name="Abdulkadir J."/>
            <person name="Abebe A."/>
            <person name="Abera B."/>
            <person name="Abreu J."/>
            <person name="Acer S.C."/>
            <person name="Aftuck L."/>
            <person name="Alexander A."/>
            <person name="An P."/>
            <person name="Anderson E."/>
            <person name="Anderson S."/>
            <person name="Arachi H."/>
            <person name="Azer M."/>
            <person name="Bachantsang P."/>
            <person name="Barry A."/>
            <person name="Bayul T."/>
            <person name="Berlin A."/>
            <person name="Bessette D."/>
            <person name="Bloom T."/>
            <person name="Blye J."/>
            <person name="Boguslavskiy L."/>
            <person name="Bonnet C."/>
            <person name="Boukhgalter B."/>
            <person name="Bourzgui I."/>
            <person name="Brown A."/>
            <person name="Cahill P."/>
            <person name="Channer S."/>
            <person name="Cheshatsang Y."/>
            <person name="Chuda L."/>
            <person name="Citroen M."/>
            <person name="Collymore A."/>
            <person name="Cooke P."/>
            <person name="Costello M."/>
            <person name="D'Aco K."/>
            <person name="Daza R."/>
            <person name="De Haan G."/>
            <person name="DeGray S."/>
            <person name="DeMaso C."/>
            <person name="Dhargay N."/>
            <person name="Dooley K."/>
            <person name="Dooley E."/>
            <person name="Doricent M."/>
            <person name="Dorje P."/>
            <person name="Dorjee K."/>
            <person name="Dupes A."/>
            <person name="Elong R."/>
            <person name="Falk J."/>
            <person name="Farina A."/>
            <person name="Faro S."/>
            <person name="Ferguson D."/>
            <person name="Fisher S."/>
            <person name="Foley C.D."/>
            <person name="Franke A."/>
            <person name="Friedrich D."/>
            <person name="Gadbois L."/>
            <person name="Gearin G."/>
            <person name="Gearin C.R."/>
            <person name="Giannoukos G."/>
            <person name="Goode T."/>
            <person name="Graham J."/>
            <person name="Grandbois E."/>
            <person name="Grewal S."/>
            <person name="Gyaltsen K."/>
            <person name="Hafez N."/>
            <person name="Hagos B."/>
            <person name="Hall J."/>
            <person name="Henson C."/>
            <person name="Hollinger A."/>
            <person name="Honan T."/>
            <person name="Huard M.D."/>
            <person name="Hughes L."/>
            <person name="Hurhula B."/>
            <person name="Husby M.E."/>
            <person name="Kamat A."/>
            <person name="Kanga B."/>
            <person name="Kashin S."/>
            <person name="Khazanovich D."/>
            <person name="Kisner P."/>
            <person name="Lance K."/>
            <person name="Lara M."/>
            <person name="Lee W."/>
            <person name="Lennon N."/>
            <person name="Letendre F."/>
            <person name="LeVine R."/>
            <person name="Lipovsky A."/>
            <person name="Liu X."/>
            <person name="Liu J."/>
            <person name="Liu S."/>
            <person name="Lokyitsang T."/>
            <person name="Lokyitsang Y."/>
            <person name="Lubonja R."/>
            <person name="Lui A."/>
            <person name="MacDonald P."/>
            <person name="Magnisalis V."/>
            <person name="Maru K."/>
            <person name="Matthews C."/>
            <person name="McCusker W."/>
            <person name="McDonough S."/>
            <person name="Mehta T."/>
            <person name="Meldrim J."/>
            <person name="Meneus L."/>
            <person name="Mihai O."/>
            <person name="Mihalev A."/>
            <person name="Mihova T."/>
            <person name="Mittelman R."/>
            <person name="Mlenga V."/>
            <person name="Montmayeur A."/>
            <person name="Mulrain L."/>
            <person name="Navidi A."/>
            <person name="Naylor J."/>
            <person name="Negash T."/>
            <person name="Nguyen T."/>
            <person name="Nguyen N."/>
            <person name="Nicol R."/>
            <person name="Norbu C."/>
            <person name="Norbu N."/>
            <person name="Novod N."/>
            <person name="O'Neill B."/>
            <person name="Osman S."/>
            <person name="Markiewicz E."/>
            <person name="Oyono O.L."/>
            <person name="Patti C."/>
            <person name="Phunkhang P."/>
            <person name="Pierre F."/>
            <person name="Priest M."/>
            <person name="Raghuraman S."/>
            <person name="Rege F."/>
            <person name="Reyes R."/>
            <person name="Rise C."/>
            <person name="Rogov P."/>
            <person name="Ross K."/>
            <person name="Ryan E."/>
            <person name="Settipalli S."/>
            <person name="Shea T."/>
            <person name="Sherpa N."/>
            <person name="Shi L."/>
            <person name="Shih D."/>
            <person name="Sparrow T."/>
            <person name="Spaulding J."/>
            <person name="Stalker J."/>
            <person name="Stange-Thomann N."/>
            <person name="Stavropoulos S."/>
            <person name="Stone C."/>
            <person name="Strader C."/>
            <person name="Tesfaye S."/>
            <person name="Thomson T."/>
            <person name="Thoulutsang Y."/>
            <person name="Thoulutsang D."/>
            <person name="Topham K."/>
            <person name="Topping I."/>
            <person name="Tsamla T."/>
            <person name="Vassiliev H."/>
            <person name="Vo A."/>
            <person name="Wangchuk T."/>
            <person name="Wangdi T."/>
            <person name="Weiand M."/>
            <person name="Wilkinson J."/>
            <person name="Wilson A."/>
            <person name="Yadav S."/>
            <person name="Young G."/>
            <person name="Yu Q."/>
            <person name="Zembek L."/>
            <person name="Zhong D."/>
            <person name="Zimmer A."/>
            <person name="Zwirko Z."/>
            <person name="Jaffe D.B."/>
            <person name="Alvarez P."/>
            <person name="Brockman W."/>
            <person name="Butler J."/>
            <person name="Chin C."/>
            <person name="Gnerre S."/>
            <person name="Grabherr M."/>
            <person name="Kleber M."/>
            <person name="Mauceli E."/>
            <person name="MacCallum I."/>
        </authorList>
    </citation>
    <scope>NUCLEOTIDE SEQUENCE [LARGE SCALE GENOMIC DNA]</scope>
    <source>
        <strain evidence="1 2">TSC#14021-0224.01</strain>
    </source>
</reference>
<dbReference type="Proteomes" id="UP000008711">
    <property type="component" value="Unassembled WGS sequence"/>
</dbReference>
<keyword evidence="2" id="KW-1185">Reference proteome</keyword>
<dbReference type="eggNOG" id="ENOG502RIUU">
    <property type="taxonomic scope" value="Eukaryota"/>
</dbReference>
<sequence length="441" mass="50736">MDKLGFGCPFSFLAGKPQNMSGGPGFLDLNYDCYLEIFSYLNALEDQLNLGRTHPLFRVVLTDILRTRYEKVNVRLLKTIPDWEFLLQLCGSEVSRCEVPHGRWDEPFTYPFLVLLGRHCPNLRQAVIIFMHAVTETPPESGDRGHIMQLLLELPSLTNLTLIDARSAQLYQLRHFSKLEALDLDGIDPNLSNASFQQMFENMICLRRLLLNFGRDRRRSHLLPLLADKFPQLDHLTLENFDVSFSELGEFKALRSLRLISRWIAEVNDDFYRSVVKSTGNLQQLQFISVRVRGDQVHYILAISRLTALDCDNWPAQSVAQLGELKDLECLVLDCIDSPTNPSHQLMFLIKNCNKLSHLRLGKRWKMPTEDVHIFLDKVTNAGAVRKIKLLLTLDFITTPDTRKEFTDHFGDHKHLQVSFNGATCHHCQRDTHSKCDTIFD</sequence>
<dbReference type="OrthoDB" id="7837952at2759"/>
<dbReference type="OMA" id="DCVLECE"/>
<evidence type="ECO:0000313" key="1">
    <source>
        <dbReference type="EMBL" id="EDV52408.1"/>
    </source>
</evidence>
<name>B3NII3_DROER</name>
<accession>B3NII3</accession>
<dbReference type="EMBL" id="CH954178">
    <property type="protein sequence ID" value="EDV52408.1"/>
    <property type="molecule type" value="Genomic_DNA"/>
</dbReference>
<dbReference type="SUPFAM" id="SSF52058">
    <property type="entry name" value="L domain-like"/>
    <property type="match status" value="1"/>
</dbReference>
<dbReference type="PhylomeDB" id="B3NII3"/>